<keyword evidence="12" id="KW-1015">Disulfide bond</keyword>
<dbReference type="GO" id="GO:0030488">
    <property type="term" value="P:tRNA methylation"/>
    <property type="evidence" value="ECO:0007669"/>
    <property type="project" value="TreeGrafter"/>
</dbReference>
<gene>
    <name evidence="14" type="ORF">SAMN05444123_105313</name>
</gene>
<evidence type="ECO:0000313" key="15">
    <source>
        <dbReference type="Proteomes" id="UP000199615"/>
    </source>
</evidence>
<evidence type="ECO:0000259" key="13">
    <source>
        <dbReference type="PROSITE" id="PS51918"/>
    </source>
</evidence>
<dbReference type="SMART" id="SM00729">
    <property type="entry name" value="Elp3"/>
    <property type="match status" value="1"/>
</dbReference>
<dbReference type="SFLD" id="SFLDS00029">
    <property type="entry name" value="Radical_SAM"/>
    <property type="match status" value="1"/>
</dbReference>
<dbReference type="GO" id="GO:0046872">
    <property type="term" value="F:metal ion binding"/>
    <property type="evidence" value="ECO:0007669"/>
    <property type="project" value="UniProtKB-KW"/>
</dbReference>
<dbReference type="Proteomes" id="UP000199615">
    <property type="component" value="Unassembled WGS sequence"/>
</dbReference>
<keyword evidence="10" id="KW-0408">Iron</keyword>
<proteinExistence type="inferred from homology"/>
<evidence type="ECO:0000256" key="2">
    <source>
        <dbReference type="ARBA" id="ARBA00004496"/>
    </source>
</evidence>
<dbReference type="InterPro" id="IPR004383">
    <property type="entry name" value="rRNA_lsu_MTrfase_RlmN/Cfr"/>
</dbReference>
<dbReference type="CDD" id="cd01335">
    <property type="entry name" value="Radical_SAM"/>
    <property type="match status" value="1"/>
</dbReference>
<evidence type="ECO:0000256" key="12">
    <source>
        <dbReference type="ARBA" id="ARBA00023157"/>
    </source>
</evidence>
<dbReference type="Pfam" id="PF04055">
    <property type="entry name" value="Radical_SAM"/>
    <property type="match status" value="1"/>
</dbReference>
<evidence type="ECO:0000256" key="1">
    <source>
        <dbReference type="ARBA" id="ARBA00001966"/>
    </source>
</evidence>
<dbReference type="GO" id="GO:0070475">
    <property type="term" value="P:rRNA base methylation"/>
    <property type="evidence" value="ECO:0007669"/>
    <property type="project" value="TreeGrafter"/>
</dbReference>
<dbReference type="InterPro" id="IPR006638">
    <property type="entry name" value="Elp3/MiaA/NifB-like_rSAM"/>
</dbReference>
<dbReference type="PROSITE" id="PS51918">
    <property type="entry name" value="RADICAL_SAM"/>
    <property type="match status" value="1"/>
</dbReference>
<dbReference type="PANTHER" id="PTHR30544">
    <property type="entry name" value="23S RRNA METHYLTRANSFERASE"/>
    <property type="match status" value="1"/>
</dbReference>
<dbReference type="GO" id="GO:0051539">
    <property type="term" value="F:4 iron, 4 sulfur cluster binding"/>
    <property type="evidence" value="ECO:0007669"/>
    <property type="project" value="UniProtKB-KW"/>
</dbReference>
<dbReference type="GO" id="GO:0005737">
    <property type="term" value="C:cytoplasm"/>
    <property type="evidence" value="ECO:0007669"/>
    <property type="project" value="UniProtKB-SubCell"/>
</dbReference>
<dbReference type="PANTHER" id="PTHR30544:SF5">
    <property type="entry name" value="RADICAL SAM CORE DOMAIN-CONTAINING PROTEIN"/>
    <property type="match status" value="1"/>
</dbReference>
<evidence type="ECO:0000256" key="8">
    <source>
        <dbReference type="ARBA" id="ARBA00022691"/>
    </source>
</evidence>
<keyword evidence="6 14" id="KW-0489">Methyltransferase</keyword>
<comment type="subcellular location">
    <subcellularLocation>
        <location evidence="2">Cytoplasm</location>
    </subcellularLocation>
</comment>
<evidence type="ECO:0000256" key="5">
    <source>
        <dbReference type="ARBA" id="ARBA00022490"/>
    </source>
</evidence>
<reference evidence="15" key="1">
    <citation type="submission" date="2016-10" db="EMBL/GenBank/DDBJ databases">
        <authorList>
            <person name="Varghese N."/>
            <person name="Submissions S."/>
        </authorList>
    </citation>
    <scope>NUCLEOTIDE SEQUENCE [LARGE SCALE GENOMIC DNA]</scope>
    <source>
        <strain evidence="15">DSM 123</strain>
    </source>
</reference>
<keyword evidence="5" id="KW-0963">Cytoplasm</keyword>
<comment type="similarity">
    <text evidence="3">Belongs to the radical SAM superfamily. RlmN family.</text>
</comment>
<evidence type="ECO:0000256" key="4">
    <source>
        <dbReference type="ARBA" id="ARBA00022485"/>
    </source>
</evidence>
<dbReference type="SUPFAM" id="SSF102114">
    <property type="entry name" value="Radical SAM enzymes"/>
    <property type="match status" value="1"/>
</dbReference>
<dbReference type="AlphaFoldDB" id="A0A1H8TBB3"/>
<dbReference type="InterPro" id="IPR007197">
    <property type="entry name" value="rSAM"/>
</dbReference>
<evidence type="ECO:0000313" key="14">
    <source>
        <dbReference type="EMBL" id="SEO88036.1"/>
    </source>
</evidence>
<evidence type="ECO:0000256" key="3">
    <source>
        <dbReference type="ARBA" id="ARBA00007544"/>
    </source>
</evidence>
<keyword evidence="7 14" id="KW-0808">Transferase</keyword>
<dbReference type="OrthoDB" id="9793973at2"/>
<keyword evidence="9" id="KW-0479">Metal-binding</keyword>
<protein>
    <submittedName>
        <fullName evidence="14">23S rRNA m(2)A-2503 methyltransferase</fullName>
    </submittedName>
</protein>
<keyword evidence="15" id="KW-1185">Reference proteome</keyword>
<comment type="cofactor">
    <cofactor evidence="1">
        <name>[4Fe-4S] cluster</name>
        <dbReference type="ChEBI" id="CHEBI:49883"/>
    </cofactor>
</comment>
<dbReference type="RefSeq" id="WP_092684112.1">
    <property type="nucleotide sequence ID" value="NZ_FODT01000005.1"/>
</dbReference>
<keyword evidence="8" id="KW-0949">S-adenosyl-L-methionine</keyword>
<dbReference type="SFLD" id="SFLDG01062">
    <property type="entry name" value="methyltransferase_(Class_A)"/>
    <property type="match status" value="1"/>
</dbReference>
<evidence type="ECO:0000256" key="6">
    <source>
        <dbReference type="ARBA" id="ARBA00022603"/>
    </source>
</evidence>
<dbReference type="InterPro" id="IPR013785">
    <property type="entry name" value="Aldolase_TIM"/>
</dbReference>
<evidence type="ECO:0000256" key="7">
    <source>
        <dbReference type="ARBA" id="ARBA00022679"/>
    </source>
</evidence>
<dbReference type="GO" id="GO:0008173">
    <property type="term" value="F:RNA methyltransferase activity"/>
    <property type="evidence" value="ECO:0007669"/>
    <property type="project" value="InterPro"/>
</dbReference>
<evidence type="ECO:0000256" key="9">
    <source>
        <dbReference type="ARBA" id="ARBA00022723"/>
    </source>
</evidence>
<keyword evidence="11" id="KW-0411">Iron-sulfur</keyword>
<dbReference type="SFLD" id="SFLDF00275">
    <property type="entry name" value="adenosine_C2_methyltransferase"/>
    <property type="match status" value="1"/>
</dbReference>
<name>A0A1H8TBB3_9BRAD</name>
<sequence>MASAQRHSTPDLVRQRNPAGVSGLSLGLTSSEFAGLHEGAVPDVTYRELFFPHADPPRRLQNWARSRGVRLRTLTRIGRDQGGRSEKMLFGLHDGYAVESVLIRRFDGHTACISSQVGCAFACRFCASGQAGLMRNLEAGEIVEQVVRLGPKVNRIVFMGIGEPLNNYQQVLKAIRILRDRQGMNFPTTGITLSTIGIPKALKQLREEHLAINLTISLHATTQEVRDRLIPGARKHPLGEVVERACAWARRHNRPVTFAYLVLPGINDSIADARRLAAMLRDSPARVNLMRWNPVDGVGLQRTPDRSLAHFRTTLENALVPVVVRDTQGRDISAACGQLWLRDLKGLPVGNRPRQGRMT</sequence>
<evidence type="ECO:0000256" key="10">
    <source>
        <dbReference type="ARBA" id="ARBA00023004"/>
    </source>
</evidence>
<accession>A0A1H8TBB3</accession>
<dbReference type="InterPro" id="IPR058240">
    <property type="entry name" value="rSAM_sf"/>
</dbReference>
<dbReference type="Gene3D" id="3.20.20.70">
    <property type="entry name" value="Aldolase class I"/>
    <property type="match status" value="1"/>
</dbReference>
<dbReference type="EMBL" id="FODT01000005">
    <property type="protein sequence ID" value="SEO88036.1"/>
    <property type="molecule type" value="Genomic_DNA"/>
</dbReference>
<organism evidence="14 15">
    <name type="scientific">Rhodopseudomonas pseudopalustris</name>
    <dbReference type="NCBI Taxonomy" id="1513892"/>
    <lineage>
        <taxon>Bacteria</taxon>
        <taxon>Pseudomonadati</taxon>
        <taxon>Pseudomonadota</taxon>
        <taxon>Alphaproteobacteria</taxon>
        <taxon>Hyphomicrobiales</taxon>
        <taxon>Nitrobacteraceae</taxon>
        <taxon>Rhodopseudomonas</taxon>
    </lineage>
</organism>
<dbReference type="InterPro" id="IPR040072">
    <property type="entry name" value="Methyltransferase_A"/>
</dbReference>
<feature type="domain" description="Radical SAM core" evidence="13">
    <location>
        <begin position="105"/>
        <end position="330"/>
    </location>
</feature>
<evidence type="ECO:0000256" key="11">
    <source>
        <dbReference type="ARBA" id="ARBA00023014"/>
    </source>
</evidence>
<keyword evidence="4" id="KW-0004">4Fe-4S</keyword>